<dbReference type="InterPro" id="IPR008979">
    <property type="entry name" value="Galactose-bd-like_sf"/>
</dbReference>
<dbReference type="Pfam" id="PF00085">
    <property type="entry name" value="Thioredoxin"/>
    <property type="match status" value="1"/>
</dbReference>
<dbReference type="InterPro" id="IPR010400">
    <property type="entry name" value="PITH_dom"/>
</dbReference>
<evidence type="ECO:0000259" key="3">
    <source>
        <dbReference type="PROSITE" id="PS51532"/>
    </source>
</evidence>
<dbReference type="Gene3D" id="2.60.120.470">
    <property type="entry name" value="PITH domain"/>
    <property type="match status" value="1"/>
</dbReference>
<evidence type="ECO:0000313" key="4">
    <source>
        <dbReference type="EMBL" id="KAG8228459.1"/>
    </source>
</evidence>
<evidence type="ECO:0000259" key="2">
    <source>
        <dbReference type="PROSITE" id="PS51352"/>
    </source>
</evidence>
<feature type="domain" description="PITH" evidence="3">
    <location>
        <begin position="114"/>
        <end position="282"/>
    </location>
</feature>
<dbReference type="PROSITE" id="PS00194">
    <property type="entry name" value="THIOREDOXIN_1"/>
    <property type="match status" value="1"/>
</dbReference>
<keyword evidence="1" id="KW-1015">Disulfide bond</keyword>
<dbReference type="InterPro" id="IPR017937">
    <property type="entry name" value="Thioredoxin_CS"/>
</dbReference>
<reference evidence="4" key="2">
    <citation type="submission" date="2017-10" db="EMBL/GenBank/DDBJ databases">
        <title>Ladona fulva Genome sequencing and assembly.</title>
        <authorList>
            <person name="Murali S."/>
            <person name="Richards S."/>
            <person name="Bandaranaike D."/>
            <person name="Bellair M."/>
            <person name="Blankenburg K."/>
            <person name="Chao H."/>
            <person name="Dinh H."/>
            <person name="Doddapaneni H."/>
            <person name="Dugan-Rocha S."/>
            <person name="Elkadiri S."/>
            <person name="Gnanaolivu R."/>
            <person name="Hernandez B."/>
            <person name="Skinner E."/>
            <person name="Javaid M."/>
            <person name="Lee S."/>
            <person name="Li M."/>
            <person name="Ming W."/>
            <person name="Munidasa M."/>
            <person name="Muniz J."/>
            <person name="Nguyen L."/>
            <person name="Hughes D."/>
            <person name="Osuji N."/>
            <person name="Pu L.-L."/>
            <person name="Puazo M."/>
            <person name="Qu C."/>
            <person name="Quiroz J."/>
            <person name="Raj R."/>
            <person name="Weissenberger G."/>
            <person name="Xin Y."/>
            <person name="Zou X."/>
            <person name="Han Y."/>
            <person name="Worley K."/>
            <person name="Muzny D."/>
            <person name="Gibbs R."/>
        </authorList>
    </citation>
    <scope>NUCLEOTIDE SEQUENCE</scope>
    <source>
        <strain evidence="4">Sampled in the wild</strain>
    </source>
</reference>
<dbReference type="Gene3D" id="3.40.30.10">
    <property type="entry name" value="Glutaredoxin"/>
    <property type="match status" value="1"/>
</dbReference>
<comment type="caution">
    <text evidence="4">The sequence shown here is derived from an EMBL/GenBank/DDBJ whole genome shotgun (WGS) entry which is preliminary data.</text>
</comment>
<dbReference type="PRINTS" id="PR00421">
    <property type="entry name" value="THIOREDOXIN"/>
</dbReference>
<dbReference type="AlphaFoldDB" id="A0A8K0K4X5"/>
<dbReference type="SUPFAM" id="SSF52833">
    <property type="entry name" value="Thioredoxin-like"/>
    <property type="match status" value="1"/>
</dbReference>
<dbReference type="FunFam" id="3.40.30.10:FF:000245">
    <property type="entry name" value="Thioredoxin"/>
    <property type="match status" value="1"/>
</dbReference>
<name>A0A8K0K4X5_LADFU</name>
<accession>A0A8K0K4X5</accession>
<dbReference type="Pfam" id="PF06201">
    <property type="entry name" value="PITH"/>
    <property type="match status" value="1"/>
</dbReference>
<gene>
    <name evidence="4" type="ORF">J437_LFUL009110</name>
</gene>
<dbReference type="InterPro" id="IPR037047">
    <property type="entry name" value="PITH_dom_sf"/>
</dbReference>
<reference evidence="4" key="1">
    <citation type="submission" date="2013-04" db="EMBL/GenBank/DDBJ databases">
        <authorList>
            <person name="Qu J."/>
            <person name="Murali S.C."/>
            <person name="Bandaranaike D."/>
            <person name="Bellair M."/>
            <person name="Blankenburg K."/>
            <person name="Chao H."/>
            <person name="Dinh H."/>
            <person name="Doddapaneni H."/>
            <person name="Downs B."/>
            <person name="Dugan-Rocha S."/>
            <person name="Elkadiri S."/>
            <person name="Gnanaolivu R.D."/>
            <person name="Hernandez B."/>
            <person name="Javaid M."/>
            <person name="Jayaseelan J.C."/>
            <person name="Lee S."/>
            <person name="Li M."/>
            <person name="Ming W."/>
            <person name="Munidasa M."/>
            <person name="Muniz J."/>
            <person name="Nguyen L."/>
            <person name="Ongeri F."/>
            <person name="Osuji N."/>
            <person name="Pu L.-L."/>
            <person name="Puazo M."/>
            <person name="Qu C."/>
            <person name="Quiroz J."/>
            <person name="Raj R."/>
            <person name="Weissenberger G."/>
            <person name="Xin Y."/>
            <person name="Zou X."/>
            <person name="Han Y."/>
            <person name="Richards S."/>
            <person name="Worley K."/>
            <person name="Muzny D."/>
            <person name="Gibbs R."/>
        </authorList>
    </citation>
    <scope>NUCLEOTIDE SEQUENCE</scope>
    <source>
        <strain evidence="4">Sampled in the wild</strain>
    </source>
</reference>
<dbReference type="InterPro" id="IPR036249">
    <property type="entry name" value="Thioredoxin-like_sf"/>
</dbReference>
<dbReference type="InterPro" id="IPR013766">
    <property type="entry name" value="Thioredoxin_domain"/>
</dbReference>
<dbReference type="SUPFAM" id="SSF49785">
    <property type="entry name" value="Galactose-binding domain-like"/>
    <property type="match status" value="1"/>
</dbReference>
<keyword evidence="5" id="KW-1185">Reference proteome</keyword>
<dbReference type="OrthoDB" id="2121326at2759"/>
<evidence type="ECO:0008006" key="6">
    <source>
        <dbReference type="Google" id="ProtNLM"/>
    </source>
</evidence>
<dbReference type="CDD" id="cd02947">
    <property type="entry name" value="TRX_family"/>
    <property type="match status" value="1"/>
</dbReference>
<dbReference type="Proteomes" id="UP000792457">
    <property type="component" value="Unassembled WGS sequence"/>
</dbReference>
<feature type="domain" description="Thioredoxin" evidence="2">
    <location>
        <begin position="1"/>
        <end position="108"/>
    </location>
</feature>
<proteinExistence type="predicted"/>
<evidence type="ECO:0000256" key="1">
    <source>
        <dbReference type="ARBA" id="ARBA00023157"/>
    </source>
</evidence>
<organism evidence="4 5">
    <name type="scientific">Ladona fulva</name>
    <name type="common">Scarce chaser dragonfly</name>
    <name type="synonym">Libellula fulva</name>
    <dbReference type="NCBI Taxonomy" id="123851"/>
    <lineage>
        <taxon>Eukaryota</taxon>
        <taxon>Metazoa</taxon>
        <taxon>Ecdysozoa</taxon>
        <taxon>Arthropoda</taxon>
        <taxon>Hexapoda</taxon>
        <taxon>Insecta</taxon>
        <taxon>Pterygota</taxon>
        <taxon>Palaeoptera</taxon>
        <taxon>Odonata</taxon>
        <taxon>Epiprocta</taxon>
        <taxon>Anisoptera</taxon>
        <taxon>Libelluloidea</taxon>
        <taxon>Libellulidae</taxon>
        <taxon>Ladona</taxon>
    </lineage>
</organism>
<dbReference type="PANTHER" id="PTHR46115">
    <property type="entry name" value="THIOREDOXIN-LIKE PROTEIN 1"/>
    <property type="match status" value="1"/>
</dbReference>
<dbReference type="PROSITE" id="PS51532">
    <property type="entry name" value="PITH"/>
    <property type="match status" value="1"/>
</dbReference>
<protein>
    <recommendedName>
        <fullName evidence="6">Thioredoxin-like protein 1</fullName>
    </recommendedName>
</protein>
<sequence length="286" mass="31811">MGHVKAIENEGHFQTELQNAGTKLVVVDFFANWCVPCQRISPKFAEMSRKYPNAVFLKVDVDQCPDISSSNGVTAMPTFILFRNKTKVDRVQGANEAVLEAKIQHHYGSGEDTEDDAGVQGHMDLTTFIVKQQCVCLNESDEHPFVHCLSSGGGYLESDVDEQLIISISFTQAVKVHSLKVKAPQDKGPKTIKIFINQSRNLDFDMADSYQPVQVIELTPEDLDGTPVNLRYVKFQNVQNIHFFIQNNHGGGEVTVIDHFVIVGSPISTTNMSDFKRVAGRKGESH</sequence>
<dbReference type="PROSITE" id="PS51352">
    <property type="entry name" value="THIOREDOXIN_2"/>
    <property type="match status" value="1"/>
</dbReference>
<evidence type="ECO:0000313" key="5">
    <source>
        <dbReference type="Proteomes" id="UP000792457"/>
    </source>
</evidence>
<dbReference type="EMBL" id="KZ308372">
    <property type="protein sequence ID" value="KAG8228459.1"/>
    <property type="molecule type" value="Genomic_DNA"/>
</dbReference>
<dbReference type="GO" id="GO:0005737">
    <property type="term" value="C:cytoplasm"/>
    <property type="evidence" value="ECO:0007669"/>
    <property type="project" value="UniProtKB-ARBA"/>
</dbReference>